<dbReference type="EMBL" id="JAATIP010000011">
    <property type="protein sequence ID" value="KAF4394218.1"/>
    <property type="molecule type" value="Genomic_DNA"/>
</dbReference>
<evidence type="ECO:0000256" key="4">
    <source>
        <dbReference type="ARBA" id="ARBA00022491"/>
    </source>
</evidence>
<comment type="caution">
    <text evidence="10">The sequence shown here is derived from an EMBL/GenBank/DDBJ whole genome shotgun (WGS) entry which is preliminary data.</text>
</comment>
<proteinExistence type="inferred from homology"/>
<keyword evidence="9" id="KW-1133">Transmembrane helix</keyword>
<comment type="function">
    <text evidence="1">DNA-binding protein that specifically recognizes a negative element (S1F) within the RPS1 promoter.</text>
</comment>
<keyword evidence="6" id="KW-0238">DNA-binding</keyword>
<keyword evidence="5" id="KW-0805">Transcription regulation</keyword>
<protein>
    <submittedName>
        <fullName evidence="10">Uncharacterized protein</fullName>
    </submittedName>
</protein>
<evidence type="ECO:0000256" key="9">
    <source>
        <dbReference type="SAM" id="Phobius"/>
    </source>
</evidence>
<comment type="subcellular location">
    <subcellularLocation>
        <location evidence="2">Nucleus</location>
    </subcellularLocation>
</comment>
<evidence type="ECO:0000256" key="8">
    <source>
        <dbReference type="ARBA" id="ARBA00023242"/>
    </source>
</evidence>
<dbReference type="PANTHER" id="PTHR35298:SF11">
    <property type="entry name" value="DNA-BINDING PROTEIN S1FA1-RELATED"/>
    <property type="match status" value="1"/>
</dbReference>
<comment type="similarity">
    <text evidence="3">Belongs to the S1FA transcription factor family.</text>
</comment>
<evidence type="ECO:0000256" key="5">
    <source>
        <dbReference type="ARBA" id="ARBA00023015"/>
    </source>
</evidence>
<dbReference type="PANTHER" id="PTHR35298">
    <property type="entry name" value="DNA-BINDING PROTEIN S1FA2"/>
    <property type="match status" value="1"/>
</dbReference>
<accession>A0A7J6HHP1</accession>
<dbReference type="GO" id="GO:0006355">
    <property type="term" value="P:regulation of DNA-templated transcription"/>
    <property type="evidence" value="ECO:0007669"/>
    <property type="project" value="InterPro"/>
</dbReference>
<dbReference type="GO" id="GO:0003677">
    <property type="term" value="F:DNA binding"/>
    <property type="evidence" value="ECO:0007669"/>
    <property type="project" value="UniProtKB-KW"/>
</dbReference>
<feature type="transmembrane region" description="Helical" evidence="9">
    <location>
        <begin position="24"/>
        <end position="45"/>
    </location>
</feature>
<dbReference type="Pfam" id="PF04689">
    <property type="entry name" value="S1FA"/>
    <property type="match status" value="1"/>
</dbReference>
<evidence type="ECO:0000256" key="6">
    <source>
        <dbReference type="ARBA" id="ARBA00023125"/>
    </source>
</evidence>
<name>A0A7J6HHP1_CANSA</name>
<keyword evidence="8" id="KW-0539">Nucleus</keyword>
<dbReference type="AlphaFoldDB" id="A0A7J6HHP1"/>
<evidence type="ECO:0000256" key="1">
    <source>
        <dbReference type="ARBA" id="ARBA00002946"/>
    </source>
</evidence>
<dbReference type="Proteomes" id="UP000525078">
    <property type="component" value="Unassembled WGS sequence"/>
</dbReference>
<reference evidence="10 11" key="1">
    <citation type="journal article" date="2020" name="bioRxiv">
        <title>Sequence and annotation of 42 cannabis genomes reveals extensive copy number variation in cannabinoid synthesis and pathogen resistance genes.</title>
        <authorList>
            <person name="Mckernan K.J."/>
            <person name="Helbert Y."/>
            <person name="Kane L.T."/>
            <person name="Ebling H."/>
            <person name="Zhang L."/>
            <person name="Liu B."/>
            <person name="Eaton Z."/>
            <person name="Mclaughlin S."/>
            <person name="Kingan S."/>
            <person name="Baybayan P."/>
            <person name="Concepcion G."/>
            <person name="Jordan M."/>
            <person name="Riva A."/>
            <person name="Barbazuk W."/>
            <person name="Harkins T."/>
        </authorList>
    </citation>
    <scope>NUCLEOTIDE SEQUENCE [LARGE SCALE GENOMIC DNA]</scope>
    <source>
        <strain evidence="11">cv. Jamaican Lion 4</strain>
        <tissue evidence="10">Leaf</tissue>
    </source>
</reference>
<keyword evidence="9" id="KW-0472">Membrane</keyword>
<evidence type="ECO:0000256" key="2">
    <source>
        <dbReference type="ARBA" id="ARBA00004123"/>
    </source>
</evidence>
<sequence>MFKILLLDTFIKDAKFEVKYNSKLVVFLIIAGLLVIFFVENFMLYKYAVKNLPLRKTKPRSISKKKIKKERLLKQGDSMWLKNKVSKPFKLLVSNGSPKKTH</sequence>
<dbReference type="InterPro" id="IPR006779">
    <property type="entry name" value="S1FA_DNA-bd"/>
</dbReference>
<evidence type="ECO:0000256" key="3">
    <source>
        <dbReference type="ARBA" id="ARBA00007382"/>
    </source>
</evidence>
<dbReference type="GO" id="GO:0005634">
    <property type="term" value="C:nucleus"/>
    <property type="evidence" value="ECO:0007669"/>
    <property type="project" value="UniProtKB-SubCell"/>
</dbReference>
<evidence type="ECO:0000313" key="11">
    <source>
        <dbReference type="Proteomes" id="UP000525078"/>
    </source>
</evidence>
<gene>
    <name evidence="10" type="ORF">F8388_005852</name>
</gene>
<keyword evidence="9" id="KW-0812">Transmembrane</keyword>
<keyword evidence="4" id="KW-0678">Repressor</keyword>
<evidence type="ECO:0000313" key="10">
    <source>
        <dbReference type="EMBL" id="KAF4394218.1"/>
    </source>
</evidence>
<evidence type="ECO:0000256" key="7">
    <source>
        <dbReference type="ARBA" id="ARBA00023163"/>
    </source>
</evidence>
<organism evidence="10 11">
    <name type="scientific">Cannabis sativa</name>
    <name type="common">Hemp</name>
    <name type="synonym">Marijuana</name>
    <dbReference type="NCBI Taxonomy" id="3483"/>
    <lineage>
        <taxon>Eukaryota</taxon>
        <taxon>Viridiplantae</taxon>
        <taxon>Streptophyta</taxon>
        <taxon>Embryophyta</taxon>
        <taxon>Tracheophyta</taxon>
        <taxon>Spermatophyta</taxon>
        <taxon>Magnoliopsida</taxon>
        <taxon>eudicotyledons</taxon>
        <taxon>Gunneridae</taxon>
        <taxon>Pentapetalae</taxon>
        <taxon>rosids</taxon>
        <taxon>fabids</taxon>
        <taxon>Rosales</taxon>
        <taxon>Cannabaceae</taxon>
        <taxon>Cannabis</taxon>
    </lineage>
</organism>
<keyword evidence="7" id="KW-0804">Transcription</keyword>